<reference evidence="1 2" key="1">
    <citation type="submission" date="2013-11" db="EMBL/GenBank/DDBJ databases">
        <title>Genome sequencing of Stegodyphus mimosarum.</title>
        <authorList>
            <person name="Bechsgaard J."/>
        </authorList>
    </citation>
    <scope>NUCLEOTIDE SEQUENCE [LARGE SCALE GENOMIC DNA]</scope>
</reference>
<dbReference type="AlphaFoldDB" id="A0A087TDZ7"/>
<dbReference type="PANTHER" id="PTHR10024">
    <property type="entry name" value="SYNAPTOTAGMIN"/>
    <property type="match status" value="1"/>
</dbReference>
<proteinExistence type="predicted"/>
<evidence type="ECO:0000313" key="2">
    <source>
        <dbReference type="Proteomes" id="UP000054359"/>
    </source>
</evidence>
<dbReference type="OMA" id="PIAMWHS"/>
<sequence>MIFSVPSHALQNMQLRVTVADFQGSGKSPAVGHVFVGPYCKGKSLSHWNQMMSSLRKPVAMWHPLRKISDF</sequence>
<dbReference type="GO" id="GO:0048488">
    <property type="term" value="P:synaptic vesicle endocytosis"/>
    <property type="evidence" value="ECO:0007669"/>
    <property type="project" value="TreeGrafter"/>
</dbReference>
<dbReference type="GO" id="GO:0000149">
    <property type="term" value="F:SNARE binding"/>
    <property type="evidence" value="ECO:0007669"/>
    <property type="project" value="TreeGrafter"/>
</dbReference>
<dbReference type="GO" id="GO:0070382">
    <property type="term" value="C:exocytic vesicle"/>
    <property type="evidence" value="ECO:0007669"/>
    <property type="project" value="TreeGrafter"/>
</dbReference>
<accession>A0A087TDZ7</accession>
<dbReference type="GO" id="GO:0001786">
    <property type="term" value="F:phosphatidylserine binding"/>
    <property type="evidence" value="ECO:0007669"/>
    <property type="project" value="TreeGrafter"/>
</dbReference>
<dbReference type="GO" id="GO:0005544">
    <property type="term" value="F:calcium-dependent phospholipid binding"/>
    <property type="evidence" value="ECO:0007669"/>
    <property type="project" value="TreeGrafter"/>
</dbReference>
<protein>
    <submittedName>
        <fullName evidence="1">Synaptotagmin-12</fullName>
    </submittedName>
</protein>
<dbReference type="SUPFAM" id="SSF49562">
    <property type="entry name" value="C2 domain (Calcium/lipid-binding domain, CaLB)"/>
    <property type="match status" value="1"/>
</dbReference>
<gene>
    <name evidence="1" type="ORF">X975_21437</name>
</gene>
<dbReference type="STRING" id="407821.A0A087TDZ7"/>
<dbReference type="EMBL" id="KK114790">
    <property type="protein sequence ID" value="KFM63336.1"/>
    <property type="molecule type" value="Genomic_DNA"/>
</dbReference>
<dbReference type="GO" id="GO:0030276">
    <property type="term" value="F:clathrin binding"/>
    <property type="evidence" value="ECO:0007669"/>
    <property type="project" value="TreeGrafter"/>
</dbReference>
<name>A0A087TDZ7_STEMI</name>
<dbReference type="InterPro" id="IPR035892">
    <property type="entry name" value="C2_domain_sf"/>
</dbReference>
<feature type="non-terminal residue" evidence="1">
    <location>
        <position position="71"/>
    </location>
</feature>
<dbReference type="GO" id="GO:0005509">
    <property type="term" value="F:calcium ion binding"/>
    <property type="evidence" value="ECO:0007669"/>
    <property type="project" value="TreeGrafter"/>
</dbReference>
<dbReference type="GO" id="GO:0048791">
    <property type="term" value="P:calcium ion-regulated exocytosis of neurotransmitter"/>
    <property type="evidence" value="ECO:0007669"/>
    <property type="project" value="TreeGrafter"/>
</dbReference>
<evidence type="ECO:0000313" key="1">
    <source>
        <dbReference type="EMBL" id="KFM63336.1"/>
    </source>
</evidence>
<dbReference type="Gene3D" id="2.60.40.150">
    <property type="entry name" value="C2 domain"/>
    <property type="match status" value="1"/>
</dbReference>
<keyword evidence="2" id="KW-1185">Reference proteome</keyword>
<dbReference type="GO" id="GO:0005886">
    <property type="term" value="C:plasma membrane"/>
    <property type="evidence" value="ECO:0007669"/>
    <property type="project" value="TreeGrafter"/>
</dbReference>
<organism evidence="1 2">
    <name type="scientific">Stegodyphus mimosarum</name>
    <name type="common">African social velvet spider</name>
    <dbReference type="NCBI Taxonomy" id="407821"/>
    <lineage>
        <taxon>Eukaryota</taxon>
        <taxon>Metazoa</taxon>
        <taxon>Ecdysozoa</taxon>
        <taxon>Arthropoda</taxon>
        <taxon>Chelicerata</taxon>
        <taxon>Arachnida</taxon>
        <taxon>Araneae</taxon>
        <taxon>Araneomorphae</taxon>
        <taxon>Entelegynae</taxon>
        <taxon>Eresoidea</taxon>
        <taxon>Eresidae</taxon>
        <taxon>Stegodyphus</taxon>
    </lineage>
</organism>
<dbReference type="GO" id="GO:0098793">
    <property type="term" value="C:presynapse"/>
    <property type="evidence" value="ECO:0007669"/>
    <property type="project" value="GOC"/>
</dbReference>
<dbReference type="Proteomes" id="UP000054359">
    <property type="component" value="Unassembled WGS sequence"/>
</dbReference>
<dbReference type="PANTHER" id="PTHR10024:SF252">
    <property type="entry name" value="SYNAPTOTAGMIN-12"/>
    <property type="match status" value="1"/>
</dbReference>
<dbReference type="OrthoDB" id="67700at2759"/>